<evidence type="ECO:0000256" key="1">
    <source>
        <dbReference type="ARBA" id="ARBA00022438"/>
    </source>
</evidence>
<gene>
    <name evidence="9" type="ORF">GCM10023092_20800</name>
</gene>
<dbReference type="Proteomes" id="UP001501410">
    <property type="component" value="Unassembled WGS sequence"/>
</dbReference>
<dbReference type="InterPro" id="IPR007484">
    <property type="entry name" value="Peptidase_M28"/>
</dbReference>
<dbReference type="EMBL" id="BAABEZ010000022">
    <property type="protein sequence ID" value="GAA4456077.1"/>
    <property type="molecule type" value="Genomic_DNA"/>
</dbReference>
<dbReference type="Gene3D" id="3.40.630.10">
    <property type="entry name" value="Zn peptidases"/>
    <property type="match status" value="1"/>
</dbReference>
<dbReference type="PANTHER" id="PTHR12147:SF56">
    <property type="entry name" value="AMINOPEPTIDASE YDR415C-RELATED"/>
    <property type="match status" value="1"/>
</dbReference>
<keyword evidence="4 7" id="KW-0732">Signal</keyword>
<comment type="caution">
    <text evidence="9">The sequence shown here is derived from an EMBL/GenBank/DDBJ whole genome shotgun (WGS) entry which is preliminary data.</text>
</comment>
<feature type="signal peptide" evidence="7">
    <location>
        <begin position="1"/>
        <end position="19"/>
    </location>
</feature>
<keyword evidence="1" id="KW-0031">Aminopeptidase</keyword>
<evidence type="ECO:0000313" key="10">
    <source>
        <dbReference type="Proteomes" id="UP001501410"/>
    </source>
</evidence>
<dbReference type="PANTHER" id="PTHR12147">
    <property type="entry name" value="METALLOPEPTIDASE M28 FAMILY MEMBER"/>
    <property type="match status" value="1"/>
</dbReference>
<evidence type="ECO:0000256" key="5">
    <source>
        <dbReference type="ARBA" id="ARBA00022801"/>
    </source>
</evidence>
<evidence type="ECO:0000256" key="2">
    <source>
        <dbReference type="ARBA" id="ARBA00022670"/>
    </source>
</evidence>
<sequence>MKRIAFILILIVSTVQVFAQDMNYIKRTINTLCGTSFGGRGYVHNSRDKAARFIARQYAETGLRTFAGAPEYFQEYTFPVNTFPNRMDLVIGKKTLEAGAAYIVDARSSGFRMDERSKMQRVNLSRVKDTAAWTKLQADFKPGKVYCLQHLDTLAKRLHRSAASLLESLPAACYIVPQHAKLTWTVSTGVIPATVLYVADTAMPRGRKVTVNVEQKFLQDAPSKNVIGYIPGTEFADSFIVLTAHYDHLGKMGARAIFPGANDNASGTAFNLALAKYFAGKPPRYSVAFIATSGEEAGLLGSQYYVQHPVFPLEQIKLLINIDLMSDASDGITIVNAVQQRRAFDTLSRINRSMQLLSAVKSRDNAPNSDHFPFTQAGVPALFIYANGGKGYYHDVFDKPKEWSMNRVPEVFRLLTTFIEQQ</sequence>
<proteinExistence type="predicted"/>
<dbReference type="RefSeq" id="WP_344826507.1">
    <property type="nucleotide sequence ID" value="NZ_BAABEZ010000022.1"/>
</dbReference>
<keyword evidence="10" id="KW-1185">Reference proteome</keyword>
<evidence type="ECO:0000313" key="9">
    <source>
        <dbReference type="EMBL" id="GAA4456077.1"/>
    </source>
</evidence>
<evidence type="ECO:0000256" key="4">
    <source>
        <dbReference type="ARBA" id="ARBA00022729"/>
    </source>
</evidence>
<name>A0ABP8MW98_9BACT</name>
<protein>
    <recommendedName>
        <fullName evidence="8">Peptidase M28 domain-containing protein</fullName>
    </recommendedName>
</protein>
<reference evidence="10" key="1">
    <citation type="journal article" date="2019" name="Int. J. Syst. Evol. Microbiol.">
        <title>The Global Catalogue of Microorganisms (GCM) 10K type strain sequencing project: providing services to taxonomists for standard genome sequencing and annotation.</title>
        <authorList>
            <consortium name="The Broad Institute Genomics Platform"/>
            <consortium name="The Broad Institute Genome Sequencing Center for Infectious Disease"/>
            <person name="Wu L."/>
            <person name="Ma J."/>
        </authorList>
    </citation>
    <scope>NUCLEOTIDE SEQUENCE [LARGE SCALE GENOMIC DNA]</scope>
    <source>
        <strain evidence="10">JCM 31921</strain>
    </source>
</reference>
<keyword evidence="5" id="KW-0378">Hydrolase</keyword>
<keyword evidence="3" id="KW-0479">Metal-binding</keyword>
<feature type="domain" description="Peptidase M28" evidence="8">
    <location>
        <begin position="225"/>
        <end position="415"/>
    </location>
</feature>
<dbReference type="SUPFAM" id="SSF53187">
    <property type="entry name" value="Zn-dependent exopeptidases"/>
    <property type="match status" value="1"/>
</dbReference>
<evidence type="ECO:0000259" key="8">
    <source>
        <dbReference type="Pfam" id="PF04389"/>
    </source>
</evidence>
<keyword evidence="2" id="KW-0645">Protease</keyword>
<keyword evidence="6" id="KW-0862">Zinc</keyword>
<evidence type="ECO:0000256" key="7">
    <source>
        <dbReference type="SAM" id="SignalP"/>
    </source>
</evidence>
<evidence type="ECO:0000256" key="6">
    <source>
        <dbReference type="ARBA" id="ARBA00022833"/>
    </source>
</evidence>
<dbReference type="Pfam" id="PF04389">
    <property type="entry name" value="Peptidase_M28"/>
    <property type="match status" value="1"/>
</dbReference>
<organism evidence="9 10">
    <name type="scientific">Rurimicrobium arvi</name>
    <dbReference type="NCBI Taxonomy" id="2049916"/>
    <lineage>
        <taxon>Bacteria</taxon>
        <taxon>Pseudomonadati</taxon>
        <taxon>Bacteroidota</taxon>
        <taxon>Chitinophagia</taxon>
        <taxon>Chitinophagales</taxon>
        <taxon>Chitinophagaceae</taxon>
        <taxon>Rurimicrobium</taxon>
    </lineage>
</organism>
<accession>A0ABP8MW98</accession>
<dbReference type="InterPro" id="IPR045175">
    <property type="entry name" value="M28_fam"/>
</dbReference>
<evidence type="ECO:0000256" key="3">
    <source>
        <dbReference type="ARBA" id="ARBA00022723"/>
    </source>
</evidence>
<feature type="chain" id="PRO_5047284612" description="Peptidase M28 domain-containing protein" evidence="7">
    <location>
        <begin position="20"/>
        <end position="422"/>
    </location>
</feature>